<dbReference type="RefSeq" id="WP_002563066.1">
    <property type="nucleotide sequence ID" value="NZ_CALJSN010000007.1"/>
</dbReference>
<gene>
    <name evidence="1" type="ORF">SAMN04489746_0859</name>
</gene>
<evidence type="ECO:0000313" key="2">
    <source>
        <dbReference type="Proteomes" id="UP000183687"/>
    </source>
</evidence>
<dbReference type="PANTHER" id="PTHR28055:SF1">
    <property type="entry name" value="ALTERED INHERITANCE OF MITOCHONDRIA PROTEIN 41, MITOCHONDRIAL"/>
    <property type="match status" value="1"/>
</dbReference>
<dbReference type="AlphaFoldDB" id="A0AB38A6J0"/>
<evidence type="ECO:0000313" key="1">
    <source>
        <dbReference type="EMBL" id="SEB67825.1"/>
    </source>
</evidence>
<reference evidence="1 2" key="1">
    <citation type="submission" date="2016-10" db="EMBL/GenBank/DDBJ databases">
        <authorList>
            <person name="Varghese N."/>
            <person name="Submissions S."/>
        </authorList>
    </citation>
    <scope>NUCLEOTIDE SEQUENCE [LARGE SCALE GENOMIC DNA]</scope>
    <source>
        <strain evidence="1 2">DSM 20586</strain>
    </source>
</reference>
<dbReference type="EMBL" id="FNSH01000001">
    <property type="protein sequence ID" value="SEB67825.1"/>
    <property type="molecule type" value="Genomic_DNA"/>
</dbReference>
<dbReference type="Pfam" id="PF09424">
    <property type="entry name" value="YqeY"/>
    <property type="match status" value="1"/>
</dbReference>
<dbReference type="GO" id="GO:0016884">
    <property type="term" value="F:carbon-nitrogen ligase activity, with glutamine as amido-N-donor"/>
    <property type="evidence" value="ECO:0007669"/>
    <property type="project" value="InterPro"/>
</dbReference>
<evidence type="ECO:0008006" key="3">
    <source>
        <dbReference type="Google" id="ProtNLM"/>
    </source>
</evidence>
<name>A0AB38A6J0_9ACTN</name>
<dbReference type="Gene3D" id="1.10.10.410">
    <property type="match status" value="1"/>
</dbReference>
<dbReference type="PANTHER" id="PTHR28055">
    <property type="entry name" value="ALTERED INHERITANCE OF MITOCHONDRIA PROTEIN 41, MITOCHONDRIAL"/>
    <property type="match status" value="1"/>
</dbReference>
<dbReference type="InterPro" id="IPR003789">
    <property type="entry name" value="Asn/Gln_tRNA_amidoTrase-B-like"/>
</dbReference>
<comment type="caution">
    <text evidence="1">The sequence shown here is derived from an EMBL/GenBank/DDBJ whole genome shotgun (WGS) entry which is preliminary data.</text>
</comment>
<organism evidence="1 2">
    <name type="scientific">Atopobium minutum</name>
    <dbReference type="NCBI Taxonomy" id="1381"/>
    <lineage>
        <taxon>Bacteria</taxon>
        <taxon>Bacillati</taxon>
        <taxon>Actinomycetota</taxon>
        <taxon>Coriobacteriia</taxon>
        <taxon>Coriobacteriales</taxon>
        <taxon>Atopobiaceae</taxon>
        <taxon>Atopobium</taxon>
    </lineage>
</organism>
<accession>A0AB38A6J0</accession>
<dbReference type="InterPro" id="IPR023168">
    <property type="entry name" value="GatB_Yqey_C_2"/>
</dbReference>
<sequence length="149" mass="16289">MQKTELLELIKQAMKAQDKTRLSILRQINQAIKQIEVDERREVTETDIVACIKKLQKVTNEELEALRGAATDSHTQRIESLAAQADILSSLLPKQLAGKELEALADEVIASLGATTKRDMGKVMGTLTKQTNGNFDKPAAAAYIGSKLA</sequence>
<proteinExistence type="predicted"/>
<protein>
    <recommendedName>
        <fullName evidence="3">Glutamyl-tRNA amidotransferase</fullName>
    </recommendedName>
</protein>
<dbReference type="Gene3D" id="1.10.1510.10">
    <property type="entry name" value="Uncharacterised protein YqeY/AIM41 PF09424, N-terminal domain"/>
    <property type="match status" value="1"/>
</dbReference>
<dbReference type="SUPFAM" id="SSF89095">
    <property type="entry name" value="GatB/YqeY motif"/>
    <property type="match status" value="1"/>
</dbReference>
<dbReference type="Proteomes" id="UP000183687">
    <property type="component" value="Unassembled WGS sequence"/>
</dbReference>
<dbReference type="InterPro" id="IPR019004">
    <property type="entry name" value="YqeY/Aim41"/>
</dbReference>
<dbReference type="InterPro" id="IPR042184">
    <property type="entry name" value="YqeY/Aim41_N"/>
</dbReference>